<evidence type="ECO:0000256" key="1">
    <source>
        <dbReference type="SAM" id="MobiDB-lite"/>
    </source>
</evidence>
<feature type="compositionally biased region" description="Pro residues" evidence="1">
    <location>
        <begin position="11"/>
        <end position="23"/>
    </location>
</feature>
<accession>A0ABY6B5U4</accession>
<dbReference type="EMBL" id="CP104562">
    <property type="protein sequence ID" value="UXH80545.1"/>
    <property type="molecule type" value="Genomic_DNA"/>
</dbReference>
<keyword evidence="3" id="KW-1185">Reference proteome</keyword>
<feature type="compositionally biased region" description="Pro residues" evidence="1">
    <location>
        <begin position="331"/>
        <end position="343"/>
    </location>
</feature>
<sequence length="343" mass="37864">MDVLRVQDPQPDVPAPAATPPVHNPGCKLAQAGPAVQGAGPALTGPSRLAERRPTLEAFDIDPTLRDRLDGRSLPGMPNGPGSGAGRSSPTGLMPVSSRYLRDELQKIESRLRRLPTGTPYGAELRQRCQRLQHCAREPMVTAEVMAEAKRLTEELATSTGVVLLALEKAERTDLRRLDSFIESCDARVREALQPRADKAHALHDEARRCFGKGMMESSMRTTEQVRGLCAATLQLMVNDRAWEEVVNQCKLHQELRAGMSQLRQSGGVALGRLAERFDRFEAEFEYALNSDQMRCALYEMDELVRTARQLNRSTDAPDLPRNGQARRPSPRAPAAPQPPTPH</sequence>
<feature type="compositionally biased region" description="Low complexity" evidence="1">
    <location>
        <begin position="1"/>
        <end position="10"/>
    </location>
</feature>
<proteinExistence type="predicted"/>
<reference evidence="2" key="1">
    <citation type="submission" date="2022-10" db="EMBL/GenBank/DDBJ databases">
        <title>Characterization and whole genome sequencing of a new Roseateles species, isolated from fresh water.</title>
        <authorList>
            <person name="Guliayeva D.Y."/>
            <person name="Akhremchuk A.E."/>
            <person name="Sikolenko M.A."/>
            <person name="Valentovich L.N."/>
            <person name="Sidarenka A.V."/>
        </authorList>
    </citation>
    <scope>NUCLEOTIDE SEQUENCE</scope>
    <source>
        <strain evidence="2">BIM B-1768</strain>
    </source>
</reference>
<evidence type="ECO:0000313" key="2">
    <source>
        <dbReference type="EMBL" id="UXH80545.1"/>
    </source>
</evidence>
<protein>
    <submittedName>
        <fullName evidence="2">Uncharacterized protein</fullName>
    </submittedName>
</protein>
<dbReference type="Proteomes" id="UP001064933">
    <property type="component" value="Chromosome"/>
</dbReference>
<feature type="region of interest" description="Disordered" evidence="1">
    <location>
        <begin position="311"/>
        <end position="343"/>
    </location>
</feature>
<feature type="region of interest" description="Disordered" evidence="1">
    <location>
        <begin position="1"/>
        <end position="95"/>
    </location>
</feature>
<evidence type="ECO:0000313" key="3">
    <source>
        <dbReference type="Proteomes" id="UP001064933"/>
    </source>
</evidence>
<gene>
    <name evidence="2" type="ORF">N4261_12005</name>
</gene>
<dbReference type="RefSeq" id="WP_261760362.1">
    <property type="nucleotide sequence ID" value="NZ_CP104562.2"/>
</dbReference>
<name>A0ABY6B5U4_9BURK</name>
<organism evidence="2 3">
    <name type="scientific">Roseateles amylovorans</name>
    <dbReference type="NCBI Taxonomy" id="2978473"/>
    <lineage>
        <taxon>Bacteria</taxon>
        <taxon>Pseudomonadati</taxon>
        <taxon>Pseudomonadota</taxon>
        <taxon>Betaproteobacteria</taxon>
        <taxon>Burkholderiales</taxon>
        <taxon>Sphaerotilaceae</taxon>
        <taxon>Roseateles</taxon>
    </lineage>
</organism>
<feature type="compositionally biased region" description="Low complexity" evidence="1">
    <location>
        <begin position="30"/>
        <end position="42"/>
    </location>
</feature>